<reference evidence="1 2" key="1">
    <citation type="submission" date="2015-01" db="EMBL/GenBank/DDBJ databases">
        <title>The Genome Sequence of Exophiala spinifera CBS89968.</title>
        <authorList>
            <consortium name="The Broad Institute Genomics Platform"/>
            <person name="Cuomo C."/>
            <person name="de Hoog S."/>
            <person name="Gorbushina A."/>
            <person name="Stielow B."/>
            <person name="Teixiera M."/>
            <person name="Abouelleil A."/>
            <person name="Chapman S.B."/>
            <person name="Priest M."/>
            <person name="Young S.K."/>
            <person name="Wortman J."/>
            <person name="Nusbaum C."/>
            <person name="Birren B."/>
        </authorList>
    </citation>
    <scope>NUCLEOTIDE SEQUENCE [LARGE SCALE GENOMIC DNA]</scope>
    <source>
        <strain evidence="1 2">CBS 89968</strain>
    </source>
</reference>
<dbReference type="OrthoDB" id="4160673at2759"/>
<dbReference type="GeneID" id="27338528"/>
<keyword evidence="2" id="KW-1185">Reference proteome</keyword>
<evidence type="ECO:0000313" key="1">
    <source>
        <dbReference type="EMBL" id="KIW10481.1"/>
    </source>
</evidence>
<dbReference type="HOGENOM" id="CLU_030964_0_0_1"/>
<dbReference type="Proteomes" id="UP000053328">
    <property type="component" value="Unassembled WGS sequence"/>
</dbReference>
<gene>
    <name evidence="1" type="ORF">PV08_11445</name>
</gene>
<proteinExistence type="predicted"/>
<dbReference type="AlphaFoldDB" id="A0A0D1Y6J0"/>
<dbReference type="EMBL" id="KN847500">
    <property type="protein sequence ID" value="KIW10481.1"/>
    <property type="molecule type" value="Genomic_DNA"/>
</dbReference>
<organism evidence="1 2">
    <name type="scientific">Exophiala spinifera</name>
    <dbReference type="NCBI Taxonomy" id="91928"/>
    <lineage>
        <taxon>Eukaryota</taxon>
        <taxon>Fungi</taxon>
        <taxon>Dikarya</taxon>
        <taxon>Ascomycota</taxon>
        <taxon>Pezizomycotina</taxon>
        <taxon>Eurotiomycetes</taxon>
        <taxon>Chaetothyriomycetidae</taxon>
        <taxon>Chaetothyriales</taxon>
        <taxon>Herpotrichiellaceae</taxon>
        <taxon>Exophiala</taxon>
    </lineage>
</organism>
<protein>
    <submittedName>
        <fullName evidence="1">Uncharacterized protein</fullName>
    </submittedName>
</protein>
<dbReference type="VEuPathDB" id="FungiDB:PV08_11445"/>
<evidence type="ECO:0000313" key="2">
    <source>
        <dbReference type="Proteomes" id="UP000053328"/>
    </source>
</evidence>
<sequence length="356" mass="40425">MSRILQKHATRIDTAGIELADNFYRSVENIRPNPMAAKANTDLILRRDQDALDLQKQIVKFRNEVVDHIQSQISKVSESFPNIAKTYEMPFRFRCDVLECRIVGIRIADSLQMAGHLLDLRDPSFGVQRQGMTMLEYAYKESVAYADRYEEILKNGRIQLSPLIDAELRLHQIRVGLFAIATRCRLDVLGGSVRSDPTSIEDSATLKNKLSKVMDICERYPDTHKLLLETATDFMQALERPALLADTLNVPKIKYRGVREIEKLWGNYEVGSPKVCGKGHVYSARTFPKGCPECGSMSKTNKEIYQETSKHLFEDQFLKAMRARTAQAVPATPPKVEKALSNEEKFLAAMRQIGKK</sequence>
<name>A0A0D1Y6J0_9EURO</name>
<dbReference type="RefSeq" id="XP_016230697.1">
    <property type="nucleotide sequence ID" value="XM_016385753.1"/>
</dbReference>
<dbReference type="STRING" id="91928.A0A0D1Y6J0"/>
<accession>A0A0D1Y6J0</accession>